<dbReference type="Gene3D" id="2.20.180.10">
    <property type="entry name" value="putative fmn-dependent nitroreductase like domains"/>
    <property type="match status" value="1"/>
</dbReference>
<dbReference type="PANTHER" id="PTHR43673">
    <property type="entry name" value="NAD(P)H NITROREDUCTASE YDGI-RELATED"/>
    <property type="match status" value="1"/>
</dbReference>
<dbReference type="RefSeq" id="WP_114643006.1">
    <property type="nucleotide sequence ID" value="NZ_JAACIO010000015.1"/>
</dbReference>
<evidence type="ECO:0000256" key="2">
    <source>
        <dbReference type="ARBA" id="ARBA00023002"/>
    </source>
</evidence>
<organism evidence="4 5">
    <name type="scientific">Psychrilyobacter piezotolerans</name>
    <dbReference type="NCBI Taxonomy" id="2293438"/>
    <lineage>
        <taxon>Bacteria</taxon>
        <taxon>Fusobacteriati</taxon>
        <taxon>Fusobacteriota</taxon>
        <taxon>Fusobacteriia</taxon>
        <taxon>Fusobacteriales</taxon>
        <taxon>Fusobacteriaceae</taxon>
        <taxon>Psychrilyobacter</taxon>
    </lineage>
</organism>
<dbReference type="Pfam" id="PF00881">
    <property type="entry name" value="Nitroreductase"/>
    <property type="match status" value="1"/>
</dbReference>
<gene>
    <name evidence="4" type="ORF">DYH56_11430</name>
</gene>
<accession>A0ABX9KFJ0</accession>
<dbReference type="PANTHER" id="PTHR43673:SF10">
    <property type="entry name" value="NADH DEHYDROGENASE_NAD(P)H NITROREDUCTASE XCC3605-RELATED"/>
    <property type="match status" value="1"/>
</dbReference>
<dbReference type="InterPro" id="IPR029479">
    <property type="entry name" value="Nitroreductase"/>
</dbReference>
<name>A0ABX9KFJ0_9FUSO</name>
<evidence type="ECO:0000259" key="3">
    <source>
        <dbReference type="Pfam" id="PF00881"/>
    </source>
</evidence>
<proteinExistence type="inferred from homology"/>
<dbReference type="Proteomes" id="UP000263486">
    <property type="component" value="Unassembled WGS sequence"/>
</dbReference>
<evidence type="ECO:0000256" key="1">
    <source>
        <dbReference type="ARBA" id="ARBA00007118"/>
    </source>
</evidence>
<dbReference type="InterPro" id="IPR023312">
    <property type="entry name" value="Put_nitroreductase_C_bac"/>
</dbReference>
<keyword evidence="2" id="KW-0560">Oxidoreductase</keyword>
<evidence type="ECO:0000313" key="4">
    <source>
        <dbReference type="EMBL" id="REI40329.1"/>
    </source>
</evidence>
<dbReference type="EMBL" id="QUAJ01000021">
    <property type="protein sequence ID" value="REI40329.1"/>
    <property type="molecule type" value="Genomic_DNA"/>
</dbReference>
<dbReference type="Gene3D" id="3.40.109.10">
    <property type="entry name" value="NADH Oxidase"/>
    <property type="match status" value="1"/>
</dbReference>
<dbReference type="CDD" id="cd02062">
    <property type="entry name" value="Nitro_FMN_reductase"/>
    <property type="match status" value="1"/>
</dbReference>
<evidence type="ECO:0000313" key="5">
    <source>
        <dbReference type="Proteomes" id="UP000263486"/>
    </source>
</evidence>
<comment type="similarity">
    <text evidence="1">Belongs to the nitroreductase family.</text>
</comment>
<sequence>MIDKLIRETRSFRSFERVKISKKELEEVIETARYSSSARNAQCIRYVLISDDEICSQVFPHTKWAGFINWNPTKEESPTGYILMLNEKKVGVSETLFNFDMGIASQNIMLKLRDMKYGGCIIGAYNKPVIKDLLEISDDYDLGVLIAIGKPKETVEIIDTTSDTRYFRSNGIHYVPKLRRADLIIKNI</sequence>
<dbReference type="SUPFAM" id="SSF55469">
    <property type="entry name" value="FMN-dependent nitroreductase-like"/>
    <property type="match status" value="1"/>
</dbReference>
<dbReference type="InterPro" id="IPR000415">
    <property type="entry name" value="Nitroreductase-like"/>
</dbReference>
<keyword evidence="5" id="KW-1185">Reference proteome</keyword>
<comment type="caution">
    <text evidence="4">The sequence shown here is derived from an EMBL/GenBank/DDBJ whole genome shotgun (WGS) entry which is preliminary data.</text>
</comment>
<feature type="domain" description="Nitroreductase" evidence="3">
    <location>
        <begin position="6"/>
        <end position="150"/>
    </location>
</feature>
<reference evidence="4 5" key="1">
    <citation type="submission" date="2018-08" db="EMBL/GenBank/DDBJ databases">
        <title>Draft genome sequence of Psychrilyobacter sp. strain SD5 isolated from Black Sea water.</title>
        <authorList>
            <person name="Yadav S."/>
            <person name="Villanueva L."/>
            <person name="Damste J.S.S."/>
        </authorList>
    </citation>
    <scope>NUCLEOTIDE SEQUENCE [LARGE SCALE GENOMIC DNA]</scope>
    <source>
        <strain evidence="4 5">SD5</strain>
    </source>
</reference>
<protein>
    <submittedName>
        <fullName evidence="4">NAD(P)H nitroreductase</fullName>
    </submittedName>
</protein>